<sequence>MLRRAIHSGSWYKGTPSALSEQIEGWMKNVPNNLLKDDSKKTSKGLIAPHAGYTYCGQIMAHSYKYINPENIKRVFIFGPSHRVYIKGCTLPQFSIYECPLGDMEVDTEVCKELEKTKLFTKLSKSGEEQEHSIEMELPFISYAMGNQPFKIIPIIFGVFSEKLEEKYIEIFKPYLEQPDTFFVISSDFCHWGERFDYTYLPPLNNTLPDSKKLVIADRIEMLDKEAIKMIETGDPDAFDDYLERTDNTICGRTGIKLLLSLLDQSSFNPSIKFLKYGQSNRVVSKKDGSVSYATAIINV</sequence>
<dbReference type="EMBL" id="MCFH01000024">
    <property type="protein sequence ID" value="ORX49281.1"/>
    <property type="molecule type" value="Genomic_DNA"/>
</dbReference>
<dbReference type="InterPro" id="IPR002737">
    <property type="entry name" value="MEMO1_fam"/>
</dbReference>
<dbReference type="PANTHER" id="PTHR11060">
    <property type="entry name" value="PROTEIN MEMO1"/>
    <property type="match status" value="1"/>
</dbReference>
<dbReference type="Proteomes" id="UP000193719">
    <property type="component" value="Unassembled WGS sequence"/>
</dbReference>
<comment type="similarity">
    <text evidence="1">Belongs to the MEMO1 family.</text>
</comment>
<keyword evidence="3" id="KW-1185">Reference proteome</keyword>
<reference evidence="2 3" key="1">
    <citation type="submission" date="2016-08" db="EMBL/GenBank/DDBJ databases">
        <title>Genomes of anaerobic fungi encode conserved fungal cellulosomes for biomass hydrolysis.</title>
        <authorList>
            <consortium name="DOE Joint Genome Institute"/>
            <person name="Haitjema C.H."/>
            <person name="Gilmore S.P."/>
            <person name="Henske J.K."/>
            <person name="Solomon K.V."/>
            <person name="De Groot R."/>
            <person name="Kuo A."/>
            <person name="Mondo S.J."/>
            <person name="Salamov A.A."/>
            <person name="Labutti K."/>
            <person name="Zhao Z."/>
            <person name="Chiniquy J."/>
            <person name="Barry K."/>
            <person name="Brewer H.M."/>
            <person name="Purvine S.O."/>
            <person name="Wright A.T."/>
            <person name="Boxma B."/>
            <person name="Van Alen T."/>
            <person name="Hackstein J.H."/>
            <person name="Baker S.E."/>
            <person name="Grigoriev I.V."/>
            <person name="O'Malley M.A."/>
        </authorList>
    </citation>
    <scope>NUCLEOTIDE SEQUENCE [LARGE SCALE GENOMIC DNA]</scope>
    <source>
        <strain evidence="3">finn</strain>
    </source>
</reference>
<dbReference type="STRING" id="1754191.A0A1Y1V8E5"/>
<evidence type="ECO:0000313" key="3">
    <source>
        <dbReference type="Proteomes" id="UP000193719"/>
    </source>
</evidence>
<evidence type="ECO:0000313" key="2">
    <source>
        <dbReference type="EMBL" id="ORX49281.1"/>
    </source>
</evidence>
<dbReference type="CDD" id="cd07361">
    <property type="entry name" value="MEMO_like"/>
    <property type="match status" value="1"/>
</dbReference>
<dbReference type="Gene3D" id="3.40.830.10">
    <property type="entry name" value="LigB-like"/>
    <property type="match status" value="1"/>
</dbReference>
<reference evidence="2 3" key="2">
    <citation type="submission" date="2016-08" db="EMBL/GenBank/DDBJ databases">
        <title>Pervasive Adenine N6-methylation of Active Genes in Fungi.</title>
        <authorList>
            <consortium name="DOE Joint Genome Institute"/>
            <person name="Mondo S.J."/>
            <person name="Dannebaum R.O."/>
            <person name="Kuo R.C."/>
            <person name="Labutti K."/>
            <person name="Haridas S."/>
            <person name="Kuo A."/>
            <person name="Salamov A."/>
            <person name="Ahrendt S.R."/>
            <person name="Lipzen A."/>
            <person name="Sullivan W."/>
            <person name="Andreopoulos W.B."/>
            <person name="Clum A."/>
            <person name="Lindquist E."/>
            <person name="Daum C."/>
            <person name="Ramamoorthy G.K."/>
            <person name="Gryganskyi A."/>
            <person name="Culley D."/>
            <person name="Magnuson J.K."/>
            <person name="James T.Y."/>
            <person name="O'Malley M.A."/>
            <person name="Stajich J.E."/>
            <person name="Spatafora J.W."/>
            <person name="Visel A."/>
            <person name="Grigoriev I.V."/>
        </authorList>
    </citation>
    <scope>NUCLEOTIDE SEQUENCE [LARGE SCALE GENOMIC DNA]</scope>
    <source>
        <strain evidence="3">finn</strain>
    </source>
</reference>
<dbReference type="PANTHER" id="PTHR11060:SF0">
    <property type="entry name" value="PROTEIN MEMO1"/>
    <property type="match status" value="1"/>
</dbReference>
<dbReference type="HAMAP" id="MF_00055">
    <property type="entry name" value="MEMO1"/>
    <property type="match status" value="1"/>
</dbReference>
<name>A0A1Y1V8E5_9FUNG</name>
<evidence type="ECO:0000256" key="1">
    <source>
        <dbReference type="ARBA" id="ARBA00006315"/>
    </source>
</evidence>
<dbReference type="NCBIfam" id="TIGR04336">
    <property type="entry name" value="AmmeMemoSam_B"/>
    <property type="match status" value="1"/>
</dbReference>
<comment type="caution">
    <text evidence="2">The sequence shown here is derived from an EMBL/GenBank/DDBJ whole genome shotgun (WGS) entry which is preliminary data.</text>
</comment>
<proteinExistence type="inferred from homology"/>
<accession>A0A1Y1V8E5</accession>
<gene>
    <name evidence="2" type="ORF">BCR36DRAFT_583877</name>
</gene>
<organism evidence="2 3">
    <name type="scientific">Piromyces finnis</name>
    <dbReference type="NCBI Taxonomy" id="1754191"/>
    <lineage>
        <taxon>Eukaryota</taxon>
        <taxon>Fungi</taxon>
        <taxon>Fungi incertae sedis</taxon>
        <taxon>Chytridiomycota</taxon>
        <taxon>Chytridiomycota incertae sedis</taxon>
        <taxon>Neocallimastigomycetes</taxon>
        <taxon>Neocallimastigales</taxon>
        <taxon>Neocallimastigaceae</taxon>
        <taxon>Piromyces</taxon>
    </lineage>
</organism>
<dbReference type="OrthoDB" id="417112at2759"/>
<dbReference type="Pfam" id="PF01875">
    <property type="entry name" value="Memo"/>
    <property type="match status" value="1"/>
</dbReference>
<protein>
    <submittedName>
        <fullName evidence="2">Cell motility mediator</fullName>
    </submittedName>
</protein>
<dbReference type="AlphaFoldDB" id="A0A1Y1V8E5"/>